<feature type="domain" description="Transposase IS4-like" evidence="2">
    <location>
        <begin position="107"/>
        <end position="265"/>
    </location>
</feature>
<dbReference type="Pfam" id="PF13340">
    <property type="entry name" value="DUF4096"/>
    <property type="match status" value="1"/>
</dbReference>
<accession>A0ABT7A679</accession>
<evidence type="ECO:0000313" key="5">
    <source>
        <dbReference type="Proteomes" id="UP001214441"/>
    </source>
</evidence>
<reference evidence="4 5" key="1">
    <citation type="submission" date="2023-05" db="EMBL/GenBank/DDBJ databases">
        <title>Streptantibioticus silvisoli sp. nov., acidotolerant actinomycetes 1 from pine litter.</title>
        <authorList>
            <person name="Swiecimska M."/>
            <person name="Golinska P."/>
            <person name="Sangal V."/>
            <person name="Wachnowicz B."/>
            <person name="Goodfellow M."/>
        </authorList>
    </citation>
    <scope>NUCLEOTIDE SEQUENCE [LARGE SCALE GENOMIC DNA]</scope>
    <source>
        <strain evidence="4 5">DSM 42109</strain>
    </source>
</reference>
<organism evidence="4 5">
    <name type="scientific">Streptomyces iconiensis</name>
    <dbReference type="NCBI Taxonomy" id="1384038"/>
    <lineage>
        <taxon>Bacteria</taxon>
        <taxon>Bacillati</taxon>
        <taxon>Actinomycetota</taxon>
        <taxon>Actinomycetes</taxon>
        <taxon>Kitasatosporales</taxon>
        <taxon>Streptomycetaceae</taxon>
        <taxon>Streptomyces</taxon>
    </lineage>
</organism>
<proteinExistence type="predicted"/>
<dbReference type="PANTHER" id="PTHR30007">
    <property type="entry name" value="PHP DOMAIN PROTEIN"/>
    <property type="match status" value="1"/>
</dbReference>
<gene>
    <name evidence="4" type="ORF">NMN56_033845</name>
</gene>
<evidence type="ECO:0000259" key="3">
    <source>
        <dbReference type="Pfam" id="PF13340"/>
    </source>
</evidence>
<feature type="region of interest" description="Disordered" evidence="1">
    <location>
        <begin position="111"/>
        <end position="139"/>
    </location>
</feature>
<dbReference type="EMBL" id="JANCPR020000047">
    <property type="protein sequence ID" value="MDJ1136847.1"/>
    <property type="molecule type" value="Genomic_DNA"/>
</dbReference>
<evidence type="ECO:0000259" key="2">
    <source>
        <dbReference type="Pfam" id="PF01609"/>
    </source>
</evidence>
<comment type="caution">
    <text evidence="4">The sequence shown here is derived from an EMBL/GenBank/DDBJ whole genome shotgun (WGS) entry which is preliminary data.</text>
</comment>
<evidence type="ECO:0000256" key="1">
    <source>
        <dbReference type="SAM" id="MobiDB-lite"/>
    </source>
</evidence>
<evidence type="ECO:0000313" key="4">
    <source>
        <dbReference type="EMBL" id="MDJ1136847.1"/>
    </source>
</evidence>
<name>A0ABT7A679_9ACTN</name>
<dbReference type="InterPro" id="IPR002559">
    <property type="entry name" value="Transposase_11"/>
</dbReference>
<dbReference type="NCBIfam" id="NF033580">
    <property type="entry name" value="transpos_IS5_3"/>
    <property type="match status" value="1"/>
</dbReference>
<keyword evidence="5" id="KW-1185">Reference proteome</keyword>
<dbReference type="Pfam" id="PF01609">
    <property type="entry name" value="DDE_Tnp_1"/>
    <property type="match status" value="1"/>
</dbReference>
<sequence length="272" mass="31197">MARAKPWEVSDELWAVIEPLLPEHPRRSRYPGRKRIDDRRTLQGILFVLYTGIQWEFLPRELGFGSGPTCWRRLAEWQAAGVWDNLQRVLLARLRAADRLDFSRATIDASHVQAKRGRSRPKVGPSPVDRGRPGSEHHVLTDANGTPLRVSLTGGNRNDVTQLLPLLDAAPAVRGKRGRPRRKPRRLYADRAYDHDIYRDRLRERGITPVIARRGTEHGSGLGRTRWVAEAAISWLHGPRRLRIRWETRDDIHNGFLQLAHAMTLARKIPAF</sequence>
<feature type="compositionally biased region" description="Basic and acidic residues" evidence="1">
    <location>
        <begin position="129"/>
        <end position="139"/>
    </location>
</feature>
<dbReference type="Proteomes" id="UP001214441">
    <property type="component" value="Unassembled WGS sequence"/>
</dbReference>
<dbReference type="InterPro" id="IPR025161">
    <property type="entry name" value="IS402-like_dom"/>
</dbReference>
<dbReference type="RefSeq" id="WP_274047130.1">
    <property type="nucleotide sequence ID" value="NZ_JANCPR020000047.1"/>
</dbReference>
<dbReference type="PANTHER" id="PTHR30007:SF1">
    <property type="entry name" value="BLR1914 PROTEIN"/>
    <property type="match status" value="1"/>
</dbReference>
<feature type="domain" description="Insertion element IS402-like" evidence="3">
    <location>
        <begin position="9"/>
        <end position="86"/>
    </location>
</feature>
<protein>
    <submittedName>
        <fullName evidence="4">IS5 family transposase</fullName>
    </submittedName>
</protein>